<dbReference type="PANTHER" id="PTHR43025:SF3">
    <property type="entry name" value="MONOGALACTOSYLDIACYLGLYCEROL SYNTHASE 1, CHLOROPLASTIC"/>
    <property type="match status" value="1"/>
</dbReference>
<dbReference type="AlphaFoldDB" id="A0A6N9Q1E6"/>
<name>A0A6N9Q1E6_9BACL</name>
<dbReference type="SUPFAM" id="SSF53756">
    <property type="entry name" value="UDP-Glycosyltransferase/glycogen phosphorylase"/>
    <property type="match status" value="1"/>
</dbReference>
<reference evidence="7 8" key="1">
    <citation type="submission" date="2019-01" db="EMBL/GenBank/DDBJ databases">
        <title>Chengkuizengella sp. nov., isolated from deep-sea sediment of East Pacific Ocean.</title>
        <authorList>
            <person name="Yang J."/>
            <person name="Lai Q."/>
            <person name="Shao Z."/>
        </authorList>
    </citation>
    <scope>NUCLEOTIDE SEQUENCE [LARGE SCALE GENOMIC DNA]</scope>
    <source>
        <strain evidence="7 8">YPA3-1-1</strain>
    </source>
</reference>
<keyword evidence="4 7" id="KW-0808">Transferase</keyword>
<dbReference type="InterPro" id="IPR007235">
    <property type="entry name" value="Glyco_trans_28_C"/>
</dbReference>
<dbReference type="Pfam" id="PF04101">
    <property type="entry name" value="Glyco_tran_28_C"/>
    <property type="match status" value="1"/>
</dbReference>
<evidence type="ECO:0000256" key="4">
    <source>
        <dbReference type="ARBA" id="ARBA00022679"/>
    </source>
</evidence>
<evidence type="ECO:0000256" key="3">
    <source>
        <dbReference type="ARBA" id="ARBA00022676"/>
    </source>
</evidence>
<dbReference type="GO" id="GO:0016758">
    <property type="term" value="F:hexosyltransferase activity"/>
    <property type="evidence" value="ECO:0007669"/>
    <property type="project" value="InterPro"/>
</dbReference>
<dbReference type="EMBL" id="SIJB01000018">
    <property type="protein sequence ID" value="NBI28845.1"/>
    <property type="molecule type" value="Genomic_DNA"/>
</dbReference>
<protein>
    <submittedName>
        <fullName evidence="7">UDP-N-acetylglucosamine--LPS N-acetylglucosamine transferase</fullName>
    </submittedName>
</protein>
<evidence type="ECO:0000256" key="1">
    <source>
        <dbReference type="ARBA" id="ARBA00004370"/>
    </source>
</evidence>
<comment type="caution">
    <text evidence="7">The sequence shown here is derived from an EMBL/GenBank/DDBJ whole genome shotgun (WGS) entry which is preliminary data.</text>
</comment>
<dbReference type="GO" id="GO:0009247">
    <property type="term" value="P:glycolipid biosynthetic process"/>
    <property type="evidence" value="ECO:0007669"/>
    <property type="project" value="InterPro"/>
</dbReference>
<proteinExistence type="inferred from homology"/>
<comment type="subcellular location">
    <subcellularLocation>
        <location evidence="1">Membrane</location>
    </subcellularLocation>
</comment>
<dbReference type="Pfam" id="PF06925">
    <property type="entry name" value="MGDG_synth"/>
    <property type="match status" value="1"/>
</dbReference>
<keyword evidence="3" id="KW-0328">Glycosyltransferase</keyword>
<accession>A0A6N9Q1E6</accession>
<dbReference type="Gene3D" id="3.40.50.2000">
    <property type="entry name" value="Glycogen Phosphorylase B"/>
    <property type="match status" value="2"/>
</dbReference>
<dbReference type="InterPro" id="IPR009695">
    <property type="entry name" value="Diacylglyc_glucosyltr_N"/>
</dbReference>
<dbReference type="InterPro" id="IPR050519">
    <property type="entry name" value="Glycosyltransf_28_UgtP"/>
</dbReference>
<dbReference type="Proteomes" id="UP000448943">
    <property type="component" value="Unassembled WGS sequence"/>
</dbReference>
<dbReference type="PANTHER" id="PTHR43025">
    <property type="entry name" value="MONOGALACTOSYLDIACYLGLYCEROL SYNTHASE"/>
    <property type="match status" value="1"/>
</dbReference>
<feature type="domain" description="Diacylglycerol glucosyltransferase N-terminal" evidence="6">
    <location>
        <begin position="15"/>
        <end position="179"/>
    </location>
</feature>
<dbReference type="OrthoDB" id="9815663at2"/>
<dbReference type="RefSeq" id="WP_160645641.1">
    <property type="nucleotide sequence ID" value="NZ_SIJB01000018.1"/>
</dbReference>
<feature type="domain" description="Glycosyl transferase family 28 C-terminal" evidence="5">
    <location>
        <begin position="203"/>
        <end position="342"/>
    </location>
</feature>
<keyword evidence="8" id="KW-1185">Reference proteome</keyword>
<comment type="similarity">
    <text evidence="2">Belongs to the glycosyltransferase 28 family.</text>
</comment>
<organism evidence="7 8">
    <name type="scientific">Chengkuizengella marina</name>
    <dbReference type="NCBI Taxonomy" id="2507566"/>
    <lineage>
        <taxon>Bacteria</taxon>
        <taxon>Bacillati</taxon>
        <taxon>Bacillota</taxon>
        <taxon>Bacilli</taxon>
        <taxon>Bacillales</taxon>
        <taxon>Paenibacillaceae</taxon>
        <taxon>Chengkuizengella</taxon>
    </lineage>
</organism>
<evidence type="ECO:0000313" key="8">
    <source>
        <dbReference type="Proteomes" id="UP000448943"/>
    </source>
</evidence>
<evidence type="ECO:0000256" key="2">
    <source>
        <dbReference type="ARBA" id="ARBA00006962"/>
    </source>
</evidence>
<evidence type="ECO:0000313" key="7">
    <source>
        <dbReference type="EMBL" id="NBI28845.1"/>
    </source>
</evidence>
<gene>
    <name evidence="7" type="ORF">ERL59_07730</name>
</gene>
<evidence type="ECO:0000259" key="6">
    <source>
        <dbReference type="Pfam" id="PF06925"/>
    </source>
</evidence>
<dbReference type="GO" id="GO:0016020">
    <property type="term" value="C:membrane"/>
    <property type="evidence" value="ECO:0007669"/>
    <property type="project" value="UniProtKB-SubCell"/>
</dbReference>
<evidence type="ECO:0000259" key="5">
    <source>
        <dbReference type="Pfam" id="PF04101"/>
    </source>
</evidence>
<sequence length="369" mass="42632">MKNILILSEGFGTGHTQTANAIAKGLNLNDSNLQCQVLELGKSLHPILAPFILKLYKKAVFSHPKLYGWLYQSQNEGVTKPISQLAIHKIFYAQTYKFIQQYKPDVIICTHPFPNMVISRLKRRGLNIPIITVITDYNLHQAWLTNECDMYFISNFEMKLKMIQNGVPTHKIKVSGIPIDPNFLVKHNKKSIRDQFDLKEMPTILVMGGGWGVLNFEELLTQLLSWKEKIQIVICLGNNKEAFTQLSSNPLFKHRNIKIQGYTKYINKLMDVSDLLITKPGGITSTEAIAKKLPMLFFNPIPGQEEENCKFFEKYQLGERIHTLNQLNQRLNQFIKKDRNQVEFLPAKYNYYPAKCMDEIFQSIYEKVI</sequence>